<dbReference type="PROSITE" id="PS51012">
    <property type="entry name" value="ABC_TM2"/>
    <property type="match status" value="1"/>
</dbReference>
<comment type="caution">
    <text evidence="12">The sequence shown here is derived from an EMBL/GenBank/DDBJ whole genome shotgun (WGS) entry which is preliminary data.</text>
</comment>
<keyword evidence="6 10" id="KW-0812">Transmembrane</keyword>
<organism evidence="12 13">
    <name type="scientific">Gulosibacter faecalis</name>
    <dbReference type="NCBI Taxonomy" id="272240"/>
    <lineage>
        <taxon>Bacteria</taxon>
        <taxon>Bacillati</taxon>
        <taxon>Actinomycetota</taxon>
        <taxon>Actinomycetes</taxon>
        <taxon>Micrococcales</taxon>
        <taxon>Microbacteriaceae</taxon>
        <taxon>Gulosibacter</taxon>
    </lineage>
</organism>
<dbReference type="RefSeq" id="WP_019619589.1">
    <property type="nucleotide sequence ID" value="NZ_JBHUNE010000001.1"/>
</dbReference>
<evidence type="ECO:0000259" key="11">
    <source>
        <dbReference type="PROSITE" id="PS51012"/>
    </source>
</evidence>
<feature type="transmembrane region" description="Helical" evidence="10">
    <location>
        <begin position="289"/>
        <end position="310"/>
    </location>
</feature>
<dbReference type="InterPro" id="IPR000412">
    <property type="entry name" value="ABC_2_transport"/>
</dbReference>
<evidence type="ECO:0000256" key="5">
    <source>
        <dbReference type="ARBA" id="ARBA00022519"/>
    </source>
</evidence>
<feature type="transmembrane region" description="Helical" evidence="10">
    <location>
        <begin position="210"/>
        <end position="232"/>
    </location>
</feature>
<evidence type="ECO:0000256" key="2">
    <source>
        <dbReference type="ARBA" id="ARBA00007783"/>
    </source>
</evidence>
<keyword evidence="7 10" id="KW-1133">Transmembrane helix</keyword>
<protein>
    <recommendedName>
        <fullName evidence="10">Transport permease protein</fullName>
    </recommendedName>
</protein>
<evidence type="ECO:0000256" key="7">
    <source>
        <dbReference type="ARBA" id="ARBA00022989"/>
    </source>
</evidence>
<evidence type="ECO:0000256" key="4">
    <source>
        <dbReference type="ARBA" id="ARBA00022475"/>
    </source>
</evidence>
<proteinExistence type="inferred from homology"/>
<name>A0ABW5UT26_9MICO</name>
<keyword evidence="5" id="KW-0997">Cell inner membrane</keyword>
<evidence type="ECO:0000256" key="3">
    <source>
        <dbReference type="ARBA" id="ARBA00022448"/>
    </source>
</evidence>
<keyword evidence="8 10" id="KW-0472">Membrane</keyword>
<feature type="transmembrane region" description="Helical" evidence="10">
    <location>
        <begin position="141"/>
        <end position="171"/>
    </location>
</feature>
<evidence type="ECO:0000256" key="9">
    <source>
        <dbReference type="ARBA" id="ARBA00023251"/>
    </source>
</evidence>
<evidence type="ECO:0000313" key="13">
    <source>
        <dbReference type="Proteomes" id="UP001597492"/>
    </source>
</evidence>
<keyword evidence="9" id="KW-0046">Antibiotic resistance</keyword>
<accession>A0ABW5UT26</accession>
<reference evidence="13" key="1">
    <citation type="journal article" date="2019" name="Int. J. Syst. Evol. Microbiol.">
        <title>The Global Catalogue of Microorganisms (GCM) 10K type strain sequencing project: providing services to taxonomists for standard genome sequencing and annotation.</title>
        <authorList>
            <consortium name="The Broad Institute Genomics Platform"/>
            <consortium name="The Broad Institute Genome Sequencing Center for Infectious Disease"/>
            <person name="Wu L."/>
            <person name="Ma J."/>
        </authorList>
    </citation>
    <scope>NUCLEOTIDE SEQUENCE [LARGE SCALE GENOMIC DNA]</scope>
    <source>
        <strain evidence="13">TISTR 1514</strain>
    </source>
</reference>
<feature type="transmembrane region" description="Helical" evidence="10">
    <location>
        <begin position="100"/>
        <end position="120"/>
    </location>
</feature>
<keyword evidence="13" id="KW-1185">Reference proteome</keyword>
<keyword evidence="3 10" id="KW-0813">Transport</keyword>
<comment type="similarity">
    <text evidence="2 10">Belongs to the ABC-2 integral membrane protein family.</text>
</comment>
<keyword evidence="4 10" id="KW-1003">Cell membrane</keyword>
<dbReference type="InterPro" id="IPR047817">
    <property type="entry name" value="ABC2_TM_bact-type"/>
</dbReference>
<evidence type="ECO:0000313" key="12">
    <source>
        <dbReference type="EMBL" id="MFD2756781.1"/>
    </source>
</evidence>
<evidence type="ECO:0000256" key="1">
    <source>
        <dbReference type="ARBA" id="ARBA00004429"/>
    </source>
</evidence>
<sequence length="320" mass="35319">MDQFDEAQQATIERNARLAALPLKPTGAQGKLFAGFAHSVGQIWQRREMLGLLVAREIKARYKDSALGFLWGLVRPLTQLLVYYLVLGHFLGAARSIPEFAVFIFSGLTIYGLASEMLMLMTGSIVGNSGLVKKVYLPREIFPLAGIGSAFFNFALQLIVLLAACLLTGTFLFGWQLLYALAAVAIVVIYTLAIGLALSAMNVYLRDVQYLVEVVVMLMMWASPIVYSWTFVGTAFGEFGWPQWLVEVYVNNPLTLAVIGFQAAFWEPGLPLPAAGQDPTFVHPENFELRMLIAGVIGLVLVFIAQRIFARLQGNFAQEL</sequence>
<evidence type="ECO:0000256" key="10">
    <source>
        <dbReference type="RuleBase" id="RU361157"/>
    </source>
</evidence>
<dbReference type="PRINTS" id="PR00164">
    <property type="entry name" value="ABC2TRNSPORT"/>
</dbReference>
<dbReference type="Proteomes" id="UP001597492">
    <property type="component" value="Unassembled WGS sequence"/>
</dbReference>
<dbReference type="InterPro" id="IPR013525">
    <property type="entry name" value="ABC2_TM"/>
</dbReference>
<feature type="transmembrane region" description="Helical" evidence="10">
    <location>
        <begin position="66"/>
        <end position="88"/>
    </location>
</feature>
<dbReference type="PANTHER" id="PTHR30413">
    <property type="entry name" value="INNER MEMBRANE TRANSPORT PERMEASE"/>
    <property type="match status" value="1"/>
</dbReference>
<dbReference type="PANTHER" id="PTHR30413:SF8">
    <property type="entry name" value="TRANSPORT PERMEASE PROTEIN"/>
    <property type="match status" value="1"/>
</dbReference>
<evidence type="ECO:0000256" key="6">
    <source>
        <dbReference type="ARBA" id="ARBA00022692"/>
    </source>
</evidence>
<evidence type="ECO:0000256" key="8">
    <source>
        <dbReference type="ARBA" id="ARBA00023136"/>
    </source>
</evidence>
<dbReference type="Pfam" id="PF01061">
    <property type="entry name" value="ABC2_membrane"/>
    <property type="match status" value="1"/>
</dbReference>
<feature type="domain" description="ABC transmembrane type-2" evidence="11">
    <location>
        <begin position="67"/>
        <end position="312"/>
    </location>
</feature>
<gene>
    <name evidence="12" type="ORF">ACFSW7_00115</name>
</gene>
<feature type="transmembrane region" description="Helical" evidence="10">
    <location>
        <begin position="177"/>
        <end position="198"/>
    </location>
</feature>
<dbReference type="EMBL" id="JBHUNE010000001">
    <property type="protein sequence ID" value="MFD2756781.1"/>
    <property type="molecule type" value="Genomic_DNA"/>
</dbReference>
<comment type="subcellular location">
    <subcellularLocation>
        <location evidence="1">Cell inner membrane</location>
        <topology evidence="1">Multi-pass membrane protein</topology>
    </subcellularLocation>
    <subcellularLocation>
        <location evidence="10">Cell membrane</location>
        <topology evidence="10">Multi-pass membrane protein</topology>
    </subcellularLocation>
</comment>